<dbReference type="Gene3D" id="3.90.70.200">
    <property type="entry name" value="Plus-3 domain"/>
    <property type="match status" value="1"/>
</dbReference>
<dbReference type="PROSITE" id="PS51360">
    <property type="entry name" value="PLUS3"/>
    <property type="match status" value="1"/>
</dbReference>
<dbReference type="GeneID" id="30965384"/>
<feature type="coiled-coil region" evidence="1">
    <location>
        <begin position="576"/>
        <end position="608"/>
    </location>
</feature>
<dbReference type="AlphaFoldDB" id="A0A1D2VJI4"/>
<feature type="compositionally biased region" description="Basic residues" evidence="2">
    <location>
        <begin position="274"/>
        <end position="284"/>
    </location>
</feature>
<gene>
    <name evidence="4" type="ORF">ASCRUDRAFT_70132</name>
</gene>
<feature type="compositionally biased region" description="Basic and acidic residues" evidence="2">
    <location>
        <begin position="67"/>
        <end position="76"/>
    </location>
</feature>
<feature type="domain" description="Plus3" evidence="3">
    <location>
        <begin position="316"/>
        <end position="448"/>
    </location>
</feature>
<feature type="compositionally biased region" description="Acidic residues" evidence="2">
    <location>
        <begin position="47"/>
        <end position="59"/>
    </location>
</feature>
<evidence type="ECO:0000256" key="2">
    <source>
        <dbReference type="SAM" id="MobiDB-lite"/>
    </source>
</evidence>
<dbReference type="InterPro" id="IPR004343">
    <property type="entry name" value="Plus-3_dom"/>
</dbReference>
<evidence type="ECO:0000256" key="1">
    <source>
        <dbReference type="SAM" id="Coils"/>
    </source>
</evidence>
<keyword evidence="1" id="KW-0175">Coiled coil</keyword>
<dbReference type="Proteomes" id="UP000095038">
    <property type="component" value="Unassembled WGS sequence"/>
</dbReference>
<dbReference type="SMART" id="SM00719">
    <property type="entry name" value="Plus3"/>
    <property type="match status" value="1"/>
</dbReference>
<dbReference type="OrthoDB" id="166375at2759"/>
<dbReference type="RefSeq" id="XP_020047974.1">
    <property type="nucleotide sequence ID" value="XM_020191748.1"/>
</dbReference>
<dbReference type="SUPFAM" id="SSF159042">
    <property type="entry name" value="Plus3-like"/>
    <property type="match status" value="1"/>
</dbReference>
<proteinExistence type="predicted"/>
<dbReference type="GO" id="GO:0003677">
    <property type="term" value="F:DNA binding"/>
    <property type="evidence" value="ECO:0007669"/>
    <property type="project" value="InterPro"/>
</dbReference>
<dbReference type="Pfam" id="PF03126">
    <property type="entry name" value="Plus-3"/>
    <property type="match status" value="1"/>
</dbReference>
<feature type="compositionally biased region" description="Polar residues" evidence="2">
    <location>
        <begin position="168"/>
        <end position="182"/>
    </location>
</feature>
<feature type="compositionally biased region" description="Acidic residues" evidence="2">
    <location>
        <begin position="219"/>
        <end position="240"/>
    </location>
</feature>
<dbReference type="FunCoup" id="A0A1D2VJI4">
    <property type="interactions" value="338"/>
</dbReference>
<evidence type="ECO:0000259" key="3">
    <source>
        <dbReference type="PROSITE" id="PS51360"/>
    </source>
</evidence>
<sequence>MSDLDDDLLALAGVGSDEEQSADFSKKRKASLNSGGNPHKKNKHDYDEDFDEEYDEESNSDSNHISDNNKDDKNGDNNDDNDGDAFSDPSSFKYSPLSNDFKDSALDINPYPLESKYKDEEDKNRLLSMDEVQREEILFERSQEIEKYNERKYLARRVKQKQAERSNRSMNVKKNSKAIKSSKLSELKKQRAKKNQHNDGYDDGDYEDEEYSNKNQAYPEEEEEEEDKAYQEEEEEDDDYKPDQEYQDNYADNDNYQDEDNDDYDPDHNDNRSKKVKSKSRHGRGHDEEYNDYEDEDDRNAVKWVDGSSSSNKIRIASVSEINKIKFGRSGILKYCQYPKFGEVAKGCFVKVAIGTNKQTGEPQTRLGKIDKIIDGKPYKLENRTVNQYAIVSIGNAYKKFPMNNFSNSKVDEFGYNDYLNTLKKLNSSLPTNKDIEKKYNELVAFTSKPLTLEEQNSIIERRNKLTTSEVGISAIVKKSHLLSKLKVAKAQNDIEKIKDAEKKLLMLNRSLKSMQKKGFESNNSLHKVNERNRMLNAKNIRQAEIMNVEKRKKESRTGVANPFSRLRTTTKVLYYEIQKEENERAKAEIIEEQKEEEKNSKNNEQLLLKARYRQFGGIDELISKVQLSVDLSLLC</sequence>
<organism evidence="4 5">
    <name type="scientific">Ascoidea rubescens DSM 1968</name>
    <dbReference type="NCBI Taxonomy" id="1344418"/>
    <lineage>
        <taxon>Eukaryota</taxon>
        <taxon>Fungi</taxon>
        <taxon>Dikarya</taxon>
        <taxon>Ascomycota</taxon>
        <taxon>Saccharomycotina</taxon>
        <taxon>Saccharomycetes</taxon>
        <taxon>Ascoideaceae</taxon>
        <taxon>Ascoidea</taxon>
    </lineage>
</organism>
<feature type="compositionally biased region" description="Acidic residues" evidence="2">
    <location>
        <begin position="201"/>
        <end position="210"/>
    </location>
</feature>
<evidence type="ECO:0000313" key="4">
    <source>
        <dbReference type="EMBL" id="ODV61667.1"/>
    </source>
</evidence>
<dbReference type="PANTHER" id="PTHR13275">
    <property type="entry name" value="YL-1 PROTEIN TRANSCRIPTION FACTOR-LIKE 1"/>
    <property type="match status" value="1"/>
</dbReference>
<feature type="region of interest" description="Disordered" evidence="2">
    <location>
        <begin position="155"/>
        <end position="296"/>
    </location>
</feature>
<feature type="region of interest" description="Disordered" evidence="2">
    <location>
        <begin position="13"/>
        <end position="123"/>
    </location>
</feature>
<dbReference type="EMBL" id="KV454479">
    <property type="protein sequence ID" value="ODV61667.1"/>
    <property type="molecule type" value="Genomic_DNA"/>
</dbReference>
<accession>A0A1D2VJI4</accession>
<dbReference type="GO" id="GO:0005634">
    <property type="term" value="C:nucleus"/>
    <property type="evidence" value="ECO:0007669"/>
    <property type="project" value="TreeGrafter"/>
</dbReference>
<dbReference type="InterPro" id="IPR036128">
    <property type="entry name" value="Plus3-like_sf"/>
</dbReference>
<feature type="compositionally biased region" description="Polar residues" evidence="2">
    <location>
        <begin position="88"/>
        <end position="98"/>
    </location>
</feature>
<reference evidence="5" key="1">
    <citation type="submission" date="2016-05" db="EMBL/GenBank/DDBJ databases">
        <title>Comparative genomics of biotechnologically important yeasts.</title>
        <authorList>
            <consortium name="DOE Joint Genome Institute"/>
            <person name="Riley R."/>
            <person name="Haridas S."/>
            <person name="Wolfe K.H."/>
            <person name="Lopes M.R."/>
            <person name="Hittinger C.T."/>
            <person name="Goker M."/>
            <person name="Salamov A."/>
            <person name="Wisecaver J."/>
            <person name="Long T.M."/>
            <person name="Aerts A.L."/>
            <person name="Barry K."/>
            <person name="Choi C."/>
            <person name="Clum A."/>
            <person name="Coughlan A.Y."/>
            <person name="Deshpande S."/>
            <person name="Douglass A.P."/>
            <person name="Hanson S.J."/>
            <person name="Klenk H.-P."/>
            <person name="Labutti K."/>
            <person name="Lapidus A."/>
            <person name="Lindquist E."/>
            <person name="Lipzen A."/>
            <person name="Meier-Kolthoff J.P."/>
            <person name="Ohm R.A."/>
            <person name="Otillar R.P."/>
            <person name="Pangilinan J."/>
            <person name="Peng Y."/>
            <person name="Rokas A."/>
            <person name="Rosa C.A."/>
            <person name="Scheuner C."/>
            <person name="Sibirny A.A."/>
            <person name="Slot J.C."/>
            <person name="Stielow J.B."/>
            <person name="Sun H."/>
            <person name="Kurtzman C.P."/>
            <person name="Blackwell M."/>
            <person name="Grigoriev I.V."/>
            <person name="Jeffries T.W."/>
        </authorList>
    </citation>
    <scope>NUCLEOTIDE SEQUENCE [LARGE SCALE GENOMIC DNA]</scope>
    <source>
        <strain evidence="5">DSM 1968</strain>
    </source>
</reference>
<protein>
    <recommendedName>
        <fullName evidence="3">Plus3 domain-containing protein</fullName>
    </recommendedName>
</protein>
<dbReference type="InParanoid" id="A0A1D2VJI4"/>
<name>A0A1D2VJI4_9ASCO</name>
<dbReference type="PANTHER" id="PTHR13275:SF4">
    <property type="entry name" value="VACUOLAR PROTEIN SORTING-ASSOCIATED PROTEIN 72 HOMOLOG"/>
    <property type="match status" value="1"/>
</dbReference>
<keyword evidence="5" id="KW-1185">Reference proteome</keyword>
<evidence type="ECO:0000313" key="5">
    <source>
        <dbReference type="Proteomes" id="UP000095038"/>
    </source>
</evidence>
<dbReference type="STRING" id="1344418.A0A1D2VJI4"/>
<feature type="compositionally biased region" description="Acidic residues" evidence="2">
    <location>
        <begin position="255"/>
        <end position="265"/>
    </location>
</feature>